<protein>
    <recommendedName>
        <fullName evidence="3">STAS domain-containing protein</fullName>
    </recommendedName>
</protein>
<keyword evidence="2" id="KW-1185">Reference proteome</keyword>
<dbReference type="EMBL" id="BNDW01000117">
    <property type="protein sequence ID" value="GHI27335.1"/>
    <property type="molecule type" value="Genomic_DNA"/>
</dbReference>
<dbReference type="InterPro" id="IPR036513">
    <property type="entry name" value="STAS_dom_sf"/>
</dbReference>
<organism evidence="1 2">
    <name type="scientific">Streptomyces hydrogenans</name>
    <dbReference type="NCBI Taxonomy" id="1873719"/>
    <lineage>
        <taxon>Bacteria</taxon>
        <taxon>Bacillati</taxon>
        <taxon>Actinomycetota</taxon>
        <taxon>Actinomycetes</taxon>
        <taxon>Kitasatosporales</taxon>
        <taxon>Streptomycetaceae</taxon>
        <taxon>Streptomyces</taxon>
    </lineage>
</organism>
<proteinExistence type="predicted"/>
<dbReference type="RefSeq" id="WP_190221736.1">
    <property type="nucleotide sequence ID" value="NZ_BNBS01000005.1"/>
</dbReference>
<evidence type="ECO:0008006" key="3">
    <source>
        <dbReference type="Google" id="ProtNLM"/>
    </source>
</evidence>
<comment type="caution">
    <text evidence="1">The sequence shown here is derived from an EMBL/GenBank/DDBJ whole genome shotgun (WGS) entry which is preliminary data.</text>
</comment>
<dbReference type="Gene3D" id="3.30.750.24">
    <property type="entry name" value="STAS domain"/>
    <property type="match status" value="1"/>
</dbReference>
<accession>A0ABQ3PQQ1</accession>
<dbReference type="Proteomes" id="UP001052739">
    <property type="component" value="Unassembled WGS sequence"/>
</dbReference>
<dbReference type="SUPFAM" id="SSF52091">
    <property type="entry name" value="SpoIIaa-like"/>
    <property type="match status" value="1"/>
</dbReference>
<name>A0ABQ3PQQ1_9ACTN</name>
<sequence>MNVTTTITGTSARISPHGEIDFYTLPPLHTAVKRLPGHVIDLLWDLEHLSFTDVAGLRMLFCPAPQGDPQYRTAVTNLRNQPLQLLLIAADLFPAAYDLSRLIPDTPAGLTAHRS</sequence>
<evidence type="ECO:0000313" key="1">
    <source>
        <dbReference type="EMBL" id="GHI27335.1"/>
    </source>
</evidence>
<evidence type="ECO:0000313" key="2">
    <source>
        <dbReference type="Proteomes" id="UP001052739"/>
    </source>
</evidence>
<gene>
    <name evidence="1" type="ORF">Shyd_87060</name>
</gene>
<reference evidence="1" key="1">
    <citation type="submission" date="2024-05" db="EMBL/GenBank/DDBJ databases">
        <title>Whole genome shotgun sequence of Streptomyces hydrogenans NBRC 13475.</title>
        <authorList>
            <person name="Komaki H."/>
            <person name="Tamura T."/>
        </authorList>
    </citation>
    <scope>NUCLEOTIDE SEQUENCE</scope>
    <source>
        <strain evidence="1">NBRC 13475</strain>
    </source>
</reference>